<keyword evidence="3" id="KW-1185">Reference proteome</keyword>
<dbReference type="InterPro" id="IPR012667">
    <property type="entry name" value="CbtB_put"/>
</dbReference>
<proteinExistence type="predicted"/>
<reference evidence="2 3" key="1">
    <citation type="submission" date="2020-06" db="EMBL/GenBank/DDBJ databases">
        <title>Genome sequence of 2 isolates from Red Sea Mangroves.</title>
        <authorList>
            <person name="Sefrji F."/>
            <person name="Michoud G."/>
            <person name="Merlino G."/>
            <person name="Daffonchio D."/>
        </authorList>
    </citation>
    <scope>NUCLEOTIDE SEQUENCE [LARGE SCALE GENOMIC DNA]</scope>
    <source>
        <strain evidence="2 3">R1DC25</strain>
    </source>
</reference>
<dbReference type="AlphaFoldDB" id="A0A7S8C6Q6"/>
<keyword evidence="1" id="KW-0812">Transmembrane</keyword>
<evidence type="ECO:0000313" key="3">
    <source>
        <dbReference type="Proteomes" id="UP000593594"/>
    </source>
</evidence>
<dbReference type="KEGG" id="kmn:HW532_17795"/>
<sequence>MLTQSQSVSPSVSLGVQERIKVAAAALALGLVLLGGVGFAGASVLHNAAHDTRHAVGFPCH</sequence>
<dbReference type="Proteomes" id="UP000593594">
    <property type="component" value="Chromosome"/>
</dbReference>
<gene>
    <name evidence="2" type="ORF">HW532_17795</name>
</gene>
<dbReference type="Pfam" id="PF09489">
    <property type="entry name" value="CbtB"/>
    <property type="match status" value="1"/>
</dbReference>
<dbReference type="EMBL" id="CP058214">
    <property type="protein sequence ID" value="QPC44387.1"/>
    <property type="molecule type" value="Genomic_DNA"/>
</dbReference>
<evidence type="ECO:0000313" key="2">
    <source>
        <dbReference type="EMBL" id="QPC44387.1"/>
    </source>
</evidence>
<protein>
    <submittedName>
        <fullName evidence="2">CbtB-domain containing protein</fullName>
    </submittedName>
</protein>
<dbReference type="RefSeq" id="WP_213161757.1">
    <property type="nucleotide sequence ID" value="NZ_CP058214.1"/>
</dbReference>
<keyword evidence="1" id="KW-1133">Transmembrane helix</keyword>
<name>A0A7S8C6Q6_9HYPH</name>
<accession>A0A7S8C6Q6</accession>
<feature type="transmembrane region" description="Helical" evidence="1">
    <location>
        <begin position="20"/>
        <end position="45"/>
    </location>
</feature>
<organism evidence="2 3">
    <name type="scientific">Kaustia mangrovi</name>
    <dbReference type="NCBI Taxonomy" id="2593653"/>
    <lineage>
        <taxon>Bacteria</taxon>
        <taxon>Pseudomonadati</taxon>
        <taxon>Pseudomonadota</taxon>
        <taxon>Alphaproteobacteria</taxon>
        <taxon>Hyphomicrobiales</taxon>
        <taxon>Parvibaculaceae</taxon>
        <taxon>Kaustia</taxon>
    </lineage>
</organism>
<keyword evidence="1" id="KW-0472">Membrane</keyword>
<evidence type="ECO:0000256" key="1">
    <source>
        <dbReference type="SAM" id="Phobius"/>
    </source>
</evidence>
<dbReference type="NCBIfam" id="TIGR02459">
    <property type="entry name" value="CbtB"/>
    <property type="match status" value="1"/>
</dbReference>